<keyword evidence="3" id="KW-0378">Hydrolase</keyword>
<organism evidence="5 6">
    <name type="scientific">Paenibacillus yanchengensis</name>
    <dbReference type="NCBI Taxonomy" id="2035833"/>
    <lineage>
        <taxon>Bacteria</taxon>
        <taxon>Bacillati</taxon>
        <taxon>Bacillota</taxon>
        <taxon>Bacilli</taxon>
        <taxon>Bacillales</taxon>
        <taxon>Paenibacillaceae</taxon>
        <taxon>Paenibacillus</taxon>
    </lineage>
</organism>
<evidence type="ECO:0000313" key="5">
    <source>
        <dbReference type="EMBL" id="MFD2115167.1"/>
    </source>
</evidence>
<evidence type="ECO:0000256" key="3">
    <source>
        <dbReference type="ARBA" id="ARBA00022801"/>
    </source>
</evidence>
<gene>
    <name evidence="5" type="ORF">ACFSJH_05385</name>
</gene>
<name>A0ABW4YHM5_9BACL</name>
<dbReference type="RefSeq" id="WP_377770191.1">
    <property type="nucleotide sequence ID" value="NZ_JBHUHO010000013.1"/>
</dbReference>
<dbReference type="InterPro" id="IPR016125">
    <property type="entry name" value="Peptidase_C15-like"/>
</dbReference>
<protein>
    <recommendedName>
        <fullName evidence="7">Pyroglutamyl-peptidase I</fullName>
    </recommendedName>
</protein>
<proteinExistence type="inferred from homology"/>
<dbReference type="Gene3D" id="3.40.630.20">
    <property type="entry name" value="Peptidase C15, pyroglutamyl peptidase I-like"/>
    <property type="match status" value="1"/>
</dbReference>
<keyword evidence="6" id="KW-1185">Reference proteome</keyword>
<evidence type="ECO:0008006" key="7">
    <source>
        <dbReference type="Google" id="ProtNLM"/>
    </source>
</evidence>
<dbReference type="Pfam" id="PF01470">
    <property type="entry name" value="Peptidase_C15"/>
    <property type="match status" value="1"/>
</dbReference>
<accession>A0ABW4YHM5</accession>
<evidence type="ECO:0000313" key="6">
    <source>
        <dbReference type="Proteomes" id="UP001597362"/>
    </source>
</evidence>
<reference evidence="6" key="1">
    <citation type="journal article" date="2019" name="Int. J. Syst. Evol. Microbiol.">
        <title>The Global Catalogue of Microorganisms (GCM) 10K type strain sequencing project: providing services to taxonomists for standard genome sequencing and annotation.</title>
        <authorList>
            <consortium name="The Broad Institute Genomics Platform"/>
            <consortium name="The Broad Institute Genome Sequencing Center for Infectious Disease"/>
            <person name="Wu L."/>
            <person name="Ma J."/>
        </authorList>
    </citation>
    <scope>NUCLEOTIDE SEQUENCE [LARGE SCALE GENOMIC DNA]</scope>
    <source>
        <strain evidence="6">GH52</strain>
    </source>
</reference>
<keyword evidence="2" id="KW-0645">Protease</keyword>
<comment type="caution">
    <text evidence="5">The sequence shown here is derived from an EMBL/GenBank/DDBJ whole genome shotgun (WGS) entry which is preliminary data.</text>
</comment>
<evidence type="ECO:0000256" key="1">
    <source>
        <dbReference type="ARBA" id="ARBA00006641"/>
    </source>
</evidence>
<dbReference type="SUPFAM" id="SSF53182">
    <property type="entry name" value="Pyrrolidone carboxyl peptidase (pyroglutamate aminopeptidase)"/>
    <property type="match status" value="1"/>
</dbReference>
<dbReference type="Proteomes" id="UP001597362">
    <property type="component" value="Unassembled WGS sequence"/>
</dbReference>
<evidence type="ECO:0000256" key="4">
    <source>
        <dbReference type="ARBA" id="ARBA00022807"/>
    </source>
</evidence>
<comment type="similarity">
    <text evidence="1">Belongs to the peptidase C15 family.</text>
</comment>
<keyword evidence="4" id="KW-0788">Thiol protease</keyword>
<sequence length="31" mass="3414">MKTVLVTGFEPFGGENINSAWETVKALEMDV</sequence>
<dbReference type="InterPro" id="IPR036440">
    <property type="entry name" value="Peptidase_C15-like_sf"/>
</dbReference>
<dbReference type="EMBL" id="JBHUHO010000013">
    <property type="protein sequence ID" value="MFD2115167.1"/>
    <property type="molecule type" value="Genomic_DNA"/>
</dbReference>
<evidence type="ECO:0000256" key="2">
    <source>
        <dbReference type="ARBA" id="ARBA00022670"/>
    </source>
</evidence>